<reference evidence="1" key="1">
    <citation type="submission" date="2020-06" db="EMBL/GenBank/DDBJ databases">
        <authorList>
            <consortium name="Plant Systems Biology data submission"/>
        </authorList>
    </citation>
    <scope>NUCLEOTIDE SEQUENCE</scope>
    <source>
        <strain evidence="1">D6</strain>
    </source>
</reference>
<organism evidence="1 2">
    <name type="scientific">Seminavis robusta</name>
    <dbReference type="NCBI Taxonomy" id="568900"/>
    <lineage>
        <taxon>Eukaryota</taxon>
        <taxon>Sar</taxon>
        <taxon>Stramenopiles</taxon>
        <taxon>Ochrophyta</taxon>
        <taxon>Bacillariophyta</taxon>
        <taxon>Bacillariophyceae</taxon>
        <taxon>Bacillariophycidae</taxon>
        <taxon>Naviculales</taxon>
        <taxon>Naviculaceae</taxon>
        <taxon>Seminavis</taxon>
    </lineage>
</organism>
<dbReference type="AlphaFoldDB" id="A0A9N8HIM6"/>
<evidence type="ECO:0000313" key="1">
    <source>
        <dbReference type="EMBL" id="CAB9511918.1"/>
    </source>
</evidence>
<accession>A0A9N8HIM6</accession>
<evidence type="ECO:0000313" key="2">
    <source>
        <dbReference type="Proteomes" id="UP001153069"/>
    </source>
</evidence>
<dbReference type="Proteomes" id="UP001153069">
    <property type="component" value="Unassembled WGS sequence"/>
</dbReference>
<proteinExistence type="predicted"/>
<dbReference type="EMBL" id="CAICTM010000508">
    <property type="protein sequence ID" value="CAB9511918.1"/>
    <property type="molecule type" value="Genomic_DNA"/>
</dbReference>
<gene>
    <name evidence="1" type="ORF">SEMRO_509_G157060.1</name>
</gene>
<comment type="caution">
    <text evidence="1">The sequence shown here is derived from an EMBL/GenBank/DDBJ whole genome shotgun (WGS) entry which is preliminary data.</text>
</comment>
<name>A0A9N8HIM6_9STRA</name>
<keyword evidence="2" id="KW-1185">Reference proteome</keyword>
<sequence length="105" mass="11432">MANDFAIADGVPMGLEDMRGIPVALRRQGGTEIKCPYCGKMHYHPPGSGHNEAQCDEDDRCSVGIVVGERSFVPNYGYTIVEYLEKDGVNKILPIDEDSPTSDGN</sequence>
<protein>
    <submittedName>
        <fullName evidence="1">Uncharacterized protein</fullName>
    </submittedName>
</protein>